<keyword evidence="3" id="KW-1185">Reference proteome</keyword>
<evidence type="ECO:0000313" key="3">
    <source>
        <dbReference type="Proteomes" id="UP000094291"/>
    </source>
</evidence>
<evidence type="ECO:0000259" key="1">
    <source>
        <dbReference type="Pfam" id="PF14467"/>
    </source>
</evidence>
<reference evidence="2 3" key="1">
    <citation type="submission" date="2016-08" db="EMBL/GenBank/DDBJ databases">
        <authorList>
            <person name="Seilhamer J.J."/>
        </authorList>
    </citation>
    <scope>NUCLEOTIDE SEQUENCE [LARGE SCALE GENOMIC DNA]</scope>
    <source>
        <strain evidence="2 3">PH27A</strain>
    </source>
</reference>
<accession>A0A1E2VCX3</accession>
<organism evidence="2 3">
    <name type="scientific">Terasakiispira papahanaumokuakeensis</name>
    <dbReference type="NCBI Taxonomy" id="197479"/>
    <lineage>
        <taxon>Bacteria</taxon>
        <taxon>Pseudomonadati</taxon>
        <taxon>Pseudomonadota</taxon>
        <taxon>Gammaproteobacteria</taxon>
        <taxon>Oceanospirillales</taxon>
        <taxon>Terasakiispira</taxon>
    </lineage>
</organism>
<dbReference type="AlphaFoldDB" id="A0A1E2VCX3"/>
<dbReference type="RefSeq" id="WP_068999686.1">
    <property type="nucleotide sequence ID" value="NZ_MDTQ01000001.1"/>
</dbReference>
<dbReference type="Pfam" id="PF14467">
    <property type="entry name" value="DUF4426"/>
    <property type="match status" value="1"/>
</dbReference>
<gene>
    <name evidence="2" type="ORF">BFW38_15365</name>
</gene>
<name>A0A1E2VCX3_9GAMM</name>
<dbReference type="OrthoDB" id="8563353at2"/>
<dbReference type="Gene3D" id="2.60.40.3340">
    <property type="entry name" value="Domain of unknown function DUF4426"/>
    <property type="match status" value="1"/>
</dbReference>
<proteinExistence type="predicted"/>
<evidence type="ECO:0000313" key="2">
    <source>
        <dbReference type="EMBL" id="ODC04702.1"/>
    </source>
</evidence>
<dbReference type="STRING" id="197479.BFW38_15365"/>
<sequence>MRLGLAAIGLWLISVWAMPAYAERYETYGDYQIHYNAVTTSFLQPEVAQAYNIVRSRYQALVNIAVLKVNADGSTTPVNAVVTGEAGNLAEQSRTLSFRTIREQEAIYSIATFRFTEDEPTRFRLQVRADPNQPPYELTFIDRFYAD</sequence>
<feature type="domain" description="DUF4426" evidence="1">
    <location>
        <begin position="27"/>
        <end position="147"/>
    </location>
</feature>
<dbReference type="EMBL" id="MDTQ01000001">
    <property type="protein sequence ID" value="ODC04702.1"/>
    <property type="molecule type" value="Genomic_DNA"/>
</dbReference>
<protein>
    <recommendedName>
        <fullName evidence="1">DUF4426 domain-containing protein</fullName>
    </recommendedName>
</protein>
<comment type="caution">
    <text evidence="2">The sequence shown here is derived from an EMBL/GenBank/DDBJ whole genome shotgun (WGS) entry which is preliminary data.</text>
</comment>
<dbReference type="InterPro" id="IPR025218">
    <property type="entry name" value="DUF4426"/>
</dbReference>
<dbReference type="Proteomes" id="UP000094291">
    <property type="component" value="Unassembled WGS sequence"/>
</dbReference>